<feature type="transmembrane region" description="Helical" evidence="3">
    <location>
        <begin position="111"/>
        <end position="131"/>
    </location>
</feature>
<dbReference type="InterPro" id="IPR020846">
    <property type="entry name" value="MFS_dom"/>
</dbReference>
<keyword evidence="3" id="KW-0472">Membrane</keyword>
<dbReference type="EMBL" id="LBMM01005246">
    <property type="protein sequence ID" value="KMQ91681.1"/>
    <property type="molecule type" value="Genomic_DNA"/>
</dbReference>
<feature type="domain" description="Major facilitator superfamily (MFS) profile" evidence="4">
    <location>
        <begin position="74"/>
        <end position="583"/>
    </location>
</feature>
<evidence type="ECO:0000256" key="1">
    <source>
        <dbReference type="ARBA" id="ARBA00004141"/>
    </source>
</evidence>
<protein>
    <submittedName>
        <fullName evidence="5">Monocarboxylate transporter 12</fullName>
    </submittedName>
</protein>
<dbReference type="GO" id="GO:0016020">
    <property type="term" value="C:membrane"/>
    <property type="evidence" value="ECO:0007669"/>
    <property type="project" value="UniProtKB-SubCell"/>
</dbReference>
<proteinExistence type="predicted"/>
<organism evidence="5 6">
    <name type="scientific">Lasius niger</name>
    <name type="common">Black garden ant</name>
    <dbReference type="NCBI Taxonomy" id="67767"/>
    <lineage>
        <taxon>Eukaryota</taxon>
        <taxon>Metazoa</taxon>
        <taxon>Ecdysozoa</taxon>
        <taxon>Arthropoda</taxon>
        <taxon>Hexapoda</taxon>
        <taxon>Insecta</taxon>
        <taxon>Pterygota</taxon>
        <taxon>Neoptera</taxon>
        <taxon>Endopterygota</taxon>
        <taxon>Hymenoptera</taxon>
        <taxon>Apocrita</taxon>
        <taxon>Aculeata</taxon>
        <taxon>Formicoidea</taxon>
        <taxon>Formicidae</taxon>
        <taxon>Formicinae</taxon>
        <taxon>Lasius</taxon>
        <taxon>Lasius</taxon>
    </lineage>
</organism>
<keyword evidence="6" id="KW-1185">Reference proteome</keyword>
<dbReference type="AlphaFoldDB" id="A0A0J7KN71"/>
<feature type="transmembrane region" description="Helical" evidence="3">
    <location>
        <begin position="469"/>
        <end position="490"/>
    </location>
</feature>
<dbReference type="GO" id="GO:0008028">
    <property type="term" value="F:monocarboxylic acid transmembrane transporter activity"/>
    <property type="evidence" value="ECO:0007669"/>
    <property type="project" value="TreeGrafter"/>
</dbReference>
<evidence type="ECO:0000256" key="2">
    <source>
        <dbReference type="SAM" id="MobiDB-lite"/>
    </source>
</evidence>
<dbReference type="PANTHER" id="PTHR11360:SF238">
    <property type="entry name" value="SD10469P"/>
    <property type="match status" value="1"/>
</dbReference>
<dbReference type="Pfam" id="PF07690">
    <property type="entry name" value="MFS_1"/>
    <property type="match status" value="1"/>
</dbReference>
<feature type="transmembrane region" description="Helical" evidence="3">
    <location>
        <begin position="75"/>
        <end position="99"/>
    </location>
</feature>
<keyword evidence="3" id="KW-1133">Transmembrane helix</keyword>
<evidence type="ECO:0000313" key="6">
    <source>
        <dbReference type="Proteomes" id="UP000036403"/>
    </source>
</evidence>
<sequence>MSTMIASKTEERVSDAIKPQQNGHNCNKSEELQLEDINDNNNDEILINHCKSFVGIRQQTIEVEMVVPPDGGWGWVIVAASFMCNFFVDGIIFSFGVFLNDIADTFSVSKARVALVGSLQTGFYLMAGPFVSALANRYGFRLVAILGSVISCIAFVLSYFSTSIEFLYISYGAIGGIGAGLIYVPAVITTGFYFERWRALATGIAVCGSGIGAFLLAPISDILVKNYGWRGALLFQAGMLLNCAIFGAMFRPLKPTRIKVKNTPENAALEVKTTLMEKGVSTTSLHCVQPNRSGFFGTNNNTEYPTAAELLGSNPNIVNVSKSLHSLHKVHVETQTLESKVSTLEKRLSAPIYPDLDVVNNEEKIAEENNLLSGDLERLNGKVPTQSSVGYHMSVTRLPTATDVAEEESGNCYLCPESVRRILTTMLDLSLLKSPSFLILAISGGLTMMGFYTPFMYLPDRAIKANIDASTAMFLVSVIGIGNTIGRIACGLASSLPGVNALVVNNMFISVGGLVTIFSGISLTEGYQFFYAASFGLSISVFASLRSILVVDLLGLEKLTNAFGLLLLFQGVAATVGAPLAGD</sequence>
<dbReference type="InterPro" id="IPR011701">
    <property type="entry name" value="MFS"/>
</dbReference>
<comment type="subcellular location">
    <subcellularLocation>
        <location evidence="1">Membrane</location>
        <topology evidence="1">Multi-pass membrane protein</topology>
    </subcellularLocation>
</comment>
<feature type="transmembrane region" description="Helical" evidence="3">
    <location>
        <begin position="437"/>
        <end position="457"/>
    </location>
</feature>
<feature type="transmembrane region" description="Helical" evidence="3">
    <location>
        <begin position="529"/>
        <end position="551"/>
    </location>
</feature>
<feature type="region of interest" description="Disordered" evidence="2">
    <location>
        <begin position="1"/>
        <end position="26"/>
    </location>
</feature>
<comment type="caution">
    <text evidence="5">The sequence shown here is derived from an EMBL/GenBank/DDBJ whole genome shotgun (WGS) entry which is preliminary data.</text>
</comment>
<accession>A0A0J7KN71</accession>
<gene>
    <name evidence="5" type="ORF">RF55_8415</name>
</gene>
<dbReference type="OrthoDB" id="6509908at2759"/>
<dbReference type="CDD" id="cd17352">
    <property type="entry name" value="MFS_MCT_SLC16"/>
    <property type="match status" value="1"/>
</dbReference>
<name>A0A0J7KN71_LASNI</name>
<evidence type="ECO:0000313" key="5">
    <source>
        <dbReference type="EMBL" id="KMQ91681.1"/>
    </source>
</evidence>
<feature type="transmembrane region" description="Helical" evidence="3">
    <location>
        <begin position="200"/>
        <end position="219"/>
    </location>
</feature>
<dbReference type="Proteomes" id="UP000036403">
    <property type="component" value="Unassembled WGS sequence"/>
</dbReference>
<keyword evidence="3" id="KW-0812">Transmembrane</keyword>
<evidence type="ECO:0000259" key="4">
    <source>
        <dbReference type="PROSITE" id="PS50850"/>
    </source>
</evidence>
<dbReference type="PaxDb" id="67767-A0A0J7KN71"/>
<dbReference type="PANTHER" id="PTHR11360">
    <property type="entry name" value="MONOCARBOXYLATE TRANSPORTER"/>
    <property type="match status" value="1"/>
</dbReference>
<feature type="transmembrane region" description="Helical" evidence="3">
    <location>
        <begin position="166"/>
        <end position="188"/>
    </location>
</feature>
<dbReference type="SUPFAM" id="SSF103473">
    <property type="entry name" value="MFS general substrate transporter"/>
    <property type="match status" value="1"/>
</dbReference>
<reference evidence="5 6" key="1">
    <citation type="submission" date="2015-04" db="EMBL/GenBank/DDBJ databases">
        <title>Lasius niger genome sequencing.</title>
        <authorList>
            <person name="Konorov E.A."/>
            <person name="Nikitin M.A."/>
            <person name="Kirill M.V."/>
            <person name="Chang P."/>
        </authorList>
    </citation>
    <scope>NUCLEOTIDE SEQUENCE [LARGE SCALE GENOMIC DNA]</scope>
    <source>
        <tissue evidence="5">Whole</tissue>
    </source>
</reference>
<dbReference type="Gene3D" id="1.20.1250.20">
    <property type="entry name" value="MFS general substrate transporter like domains"/>
    <property type="match status" value="2"/>
</dbReference>
<dbReference type="InterPro" id="IPR050327">
    <property type="entry name" value="Proton-linked_MCT"/>
</dbReference>
<feature type="transmembrane region" description="Helical" evidence="3">
    <location>
        <begin position="563"/>
        <end position="582"/>
    </location>
</feature>
<dbReference type="InterPro" id="IPR036259">
    <property type="entry name" value="MFS_trans_sf"/>
</dbReference>
<feature type="transmembrane region" description="Helical" evidence="3">
    <location>
        <begin position="502"/>
        <end position="523"/>
    </location>
</feature>
<evidence type="ECO:0000256" key="3">
    <source>
        <dbReference type="SAM" id="Phobius"/>
    </source>
</evidence>
<dbReference type="PROSITE" id="PS50850">
    <property type="entry name" value="MFS"/>
    <property type="match status" value="1"/>
</dbReference>
<feature type="transmembrane region" description="Helical" evidence="3">
    <location>
        <begin position="138"/>
        <end position="160"/>
    </location>
</feature>
<feature type="transmembrane region" description="Helical" evidence="3">
    <location>
        <begin position="231"/>
        <end position="250"/>
    </location>
</feature>